<name>A0A9E4KDD0_9GAMM</name>
<sequence>MKHSSRLNLPFLLLLGLISPLFSIAAERNSTDSEAVLLTPSSAASIDQEAELHWQWLSEQADQLDQLISHQMSDRSTRNLLKTNCERSQSVNYRQQALLKEADLSRKDLGLYFDAGVRDEWDSDFESEDRQRAYVGLTWRVLEDGYREKRHRANLAETRAETEALQAKLDLRKTLENCRYDSTRDSFAPVWLPLLTLKEAFLAKLFAMQKESYLMGGLYLDDLLDSQRELKSILEHYRMLQRGLDRQLDEVGAGMPPLLDMDMAEIRRRITNDPEQQRLVELRNSILDEQSVANDDKRLRFYLRYNIDEDRDENGATVGAAFSMPLAGGRYSESVVDLHKKELEQELKEEQRRRLRRAELAYGELLEQRERVVKQNYRYLAAYEQLRRSIGRHHWLPQEGGFKSAVTQMTTLIEGAVELMRAVEEMYRRVHRVFARSGVAYSTELVETIPLKNSFYRARRGERSIYIWSDSFIKLPNGVIQEFLRAKGVSKVVLSGSARIPELKLIDFMNDAQQQGIDIQTLVGDNGWLKQSRQASLLDRLEQLTEGGGYLHIDVEPHTLADFKPNRRNYLDRYQQLISAIQQRLGEQVKLAVSVPLHWDAEDYQTLDRNVDRIYLMAYEINRVESLKRRLAKVLPHLSVAKVVVALRPEDFMHEVELESVIEELASAFGVEQFALHDLDSYLQLSDGQ</sequence>
<proteinExistence type="predicted"/>
<comment type="caution">
    <text evidence="2">The sequence shown here is derived from an EMBL/GenBank/DDBJ whole genome shotgun (WGS) entry which is preliminary data.</text>
</comment>
<dbReference type="AlphaFoldDB" id="A0A9E4KDD0"/>
<dbReference type="EMBL" id="JAEPCM010000488">
    <property type="protein sequence ID" value="MCG7947476.1"/>
    <property type="molecule type" value="Genomic_DNA"/>
</dbReference>
<reference evidence="2" key="1">
    <citation type="journal article" date="2021" name="Proc. Natl. Acad. Sci. U.S.A.">
        <title>Global biogeography of chemosynthetic symbionts reveals both localized and globally distributed symbiont groups. .</title>
        <authorList>
            <person name="Osvatic J.T."/>
            <person name="Wilkins L.G.E."/>
            <person name="Leibrecht L."/>
            <person name="Leray M."/>
            <person name="Zauner S."/>
            <person name="Polzin J."/>
            <person name="Camacho Y."/>
            <person name="Gros O."/>
            <person name="van Gils J.A."/>
            <person name="Eisen J.A."/>
            <person name="Petersen J.M."/>
            <person name="Yuen B."/>
        </authorList>
    </citation>
    <scope>NUCLEOTIDE SEQUENCE</scope>
    <source>
        <strain evidence="2">MAGclacostrist064TRANS</strain>
    </source>
</reference>
<evidence type="ECO:0000313" key="3">
    <source>
        <dbReference type="Proteomes" id="UP000886667"/>
    </source>
</evidence>
<feature type="coiled-coil region" evidence="1">
    <location>
        <begin position="338"/>
        <end position="375"/>
    </location>
</feature>
<evidence type="ECO:0000313" key="2">
    <source>
        <dbReference type="EMBL" id="MCG7947476.1"/>
    </source>
</evidence>
<protein>
    <recommendedName>
        <fullName evidence="4">TolC family protein</fullName>
    </recommendedName>
</protein>
<organism evidence="2 3">
    <name type="scientific">Candidatus Thiodiazotropha taylori</name>
    <dbReference type="NCBI Taxonomy" id="2792791"/>
    <lineage>
        <taxon>Bacteria</taxon>
        <taxon>Pseudomonadati</taxon>
        <taxon>Pseudomonadota</taxon>
        <taxon>Gammaproteobacteria</taxon>
        <taxon>Chromatiales</taxon>
        <taxon>Sedimenticolaceae</taxon>
        <taxon>Candidatus Thiodiazotropha</taxon>
    </lineage>
</organism>
<accession>A0A9E4KDD0</accession>
<dbReference type="Proteomes" id="UP000886667">
    <property type="component" value="Unassembled WGS sequence"/>
</dbReference>
<evidence type="ECO:0000256" key="1">
    <source>
        <dbReference type="SAM" id="Coils"/>
    </source>
</evidence>
<evidence type="ECO:0008006" key="4">
    <source>
        <dbReference type="Google" id="ProtNLM"/>
    </source>
</evidence>
<gene>
    <name evidence="2" type="ORF">JAZ07_14125</name>
</gene>
<keyword evidence="1" id="KW-0175">Coiled coil</keyword>